<keyword evidence="2" id="KW-1185">Reference proteome</keyword>
<organism evidence="1 2">
    <name type="scientific">Aspergillus brunneoviolaceus CBS 621.78</name>
    <dbReference type="NCBI Taxonomy" id="1450534"/>
    <lineage>
        <taxon>Eukaryota</taxon>
        <taxon>Fungi</taxon>
        <taxon>Dikarya</taxon>
        <taxon>Ascomycota</taxon>
        <taxon>Pezizomycotina</taxon>
        <taxon>Eurotiomycetes</taxon>
        <taxon>Eurotiomycetidae</taxon>
        <taxon>Eurotiales</taxon>
        <taxon>Aspergillaceae</taxon>
        <taxon>Aspergillus</taxon>
        <taxon>Aspergillus subgen. Circumdati</taxon>
    </lineage>
</organism>
<dbReference type="Proteomes" id="UP000249057">
    <property type="component" value="Unassembled WGS sequence"/>
</dbReference>
<gene>
    <name evidence="1" type="ORF">BO95DRAFT_442880</name>
</gene>
<sequence length="56" mass="6161">MHRTAAPPMKFHHSAQAWCPQCHSRTSPPLCAAPVFSSQQAKLDASVEFPVRASEE</sequence>
<evidence type="ECO:0000313" key="2">
    <source>
        <dbReference type="Proteomes" id="UP000249057"/>
    </source>
</evidence>
<evidence type="ECO:0000313" key="1">
    <source>
        <dbReference type="EMBL" id="RAH45765.1"/>
    </source>
</evidence>
<accession>A0ACD1G906</accession>
<protein>
    <submittedName>
        <fullName evidence="1">Uncharacterized protein</fullName>
    </submittedName>
</protein>
<reference evidence="1" key="1">
    <citation type="submission" date="2018-02" db="EMBL/GenBank/DDBJ databases">
        <title>The genomes of Aspergillus section Nigri reveals drivers in fungal speciation.</title>
        <authorList>
            <consortium name="DOE Joint Genome Institute"/>
            <person name="Vesth T.C."/>
            <person name="Nybo J."/>
            <person name="Theobald S."/>
            <person name="Brandl J."/>
            <person name="Frisvad J.C."/>
            <person name="Nielsen K.F."/>
            <person name="Lyhne E.K."/>
            <person name="Kogle M.E."/>
            <person name="Kuo A."/>
            <person name="Riley R."/>
            <person name="Clum A."/>
            <person name="Nolan M."/>
            <person name="Lipzen A."/>
            <person name="Salamov A."/>
            <person name="Henrissat B."/>
            <person name="Wiebenga A."/>
            <person name="De vries R.P."/>
            <person name="Grigoriev I.V."/>
            <person name="Mortensen U.H."/>
            <person name="Andersen M.R."/>
            <person name="Baker S.E."/>
        </authorList>
    </citation>
    <scope>NUCLEOTIDE SEQUENCE</scope>
    <source>
        <strain evidence="1">CBS 621.78</strain>
    </source>
</reference>
<dbReference type="EMBL" id="KZ825343">
    <property type="protein sequence ID" value="RAH45765.1"/>
    <property type="molecule type" value="Genomic_DNA"/>
</dbReference>
<proteinExistence type="predicted"/>
<name>A0ACD1G906_9EURO</name>